<protein>
    <submittedName>
        <fullName evidence="1">9679_t:CDS:1</fullName>
    </submittedName>
</protein>
<dbReference type="Proteomes" id="UP000789860">
    <property type="component" value="Unassembled WGS sequence"/>
</dbReference>
<name>A0ACA9JVR6_9GLOM</name>
<evidence type="ECO:0000313" key="2">
    <source>
        <dbReference type="Proteomes" id="UP000789860"/>
    </source>
</evidence>
<gene>
    <name evidence="1" type="ORF">SCALOS_LOCUS478</name>
</gene>
<keyword evidence="2" id="KW-1185">Reference proteome</keyword>
<accession>A0ACA9JVR6</accession>
<evidence type="ECO:0000313" key="1">
    <source>
        <dbReference type="EMBL" id="CAG8438905.1"/>
    </source>
</evidence>
<dbReference type="EMBL" id="CAJVPM010000230">
    <property type="protein sequence ID" value="CAG8438905.1"/>
    <property type="molecule type" value="Genomic_DNA"/>
</dbReference>
<sequence length="766" mass="89228">MNKIEQFYTVTEQDQQAAHELIQKLNEKCKEKGKTRKSASIRRSDYIHQPSGLAVSSWKMNDWDYKKWEVLTPARGLFTRQTDAHRYEIVIRGYDKFFNIDEVGKTKWTSILENTKGPYEVTAKENGCIIFIGGLPNDQIIVTSKHSMGELQNVVAHALKGEEWLDMHIEQVGKNKRDLARFLYINKLTAVAELCDDSFEEHVLPYTFERRGLYLHGLNYNTIDLKTCPSEYVNEFAKEWGFIPIIYYIKNSPDEVKEFTDRVKQDGSLDGRPIEGFVVRTSLKSTGQDFFFKIKYDEPYLMYREWREITKALISKKQPRYKYNTSKLYIDWVKEKIRTEPGLFKGYQQNHGIIHVRDLFLEHLNKEGKSQEDIPEKNESFRKTLLVPIATIGCGKTTIAHALASLFNFGHVQNDNITARNTRLEFHNSIIREFENNDVVCADRNNHIRILRSTLMEAVSKSYPNIRVIALYWNHNISHDEILKITSQRIELRGDNHQSLTPENPNYEGVIRSFLNDFEPLDINNDENFDHVIDLDIQKDVRTNLLHVIEELHSILNIEMPDNSNIDAAIESAINYKPTIRKLVGHKGSNQKKASKSNLPPRPRKPLYYGISLEYDFNKFLKQYFEEHSNIDPRTFIKLSQKNRIPNEHHVTLVFGAKNKVLWEEYEGMCDQQVQVFFDKLVFDSHVMTLVVKKFEPMYVKSTNKVPHVTIGTVDSSVKPREANDMLEHVFDDTSQGKNRQKREDIKVISLDSDLIISGIIKAYYN</sequence>
<proteinExistence type="predicted"/>
<reference evidence="1" key="1">
    <citation type="submission" date="2021-06" db="EMBL/GenBank/DDBJ databases">
        <authorList>
            <person name="Kallberg Y."/>
            <person name="Tangrot J."/>
            <person name="Rosling A."/>
        </authorList>
    </citation>
    <scope>NUCLEOTIDE SEQUENCE</scope>
    <source>
        <strain evidence="1">AU212A</strain>
    </source>
</reference>
<organism evidence="1 2">
    <name type="scientific">Scutellospora calospora</name>
    <dbReference type="NCBI Taxonomy" id="85575"/>
    <lineage>
        <taxon>Eukaryota</taxon>
        <taxon>Fungi</taxon>
        <taxon>Fungi incertae sedis</taxon>
        <taxon>Mucoromycota</taxon>
        <taxon>Glomeromycotina</taxon>
        <taxon>Glomeromycetes</taxon>
        <taxon>Diversisporales</taxon>
        <taxon>Gigasporaceae</taxon>
        <taxon>Scutellospora</taxon>
    </lineage>
</organism>
<comment type="caution">
    <text evidence="1">The sequence shown here is derived from an EMBL/GenBank/DDBJ whole genome shotgun (WGS) entry which is preliminary data.</text>
</comment>